<dbReference type="GO" id="GO:0070566">
    <property type="term" value="F:adenylyltransferase activity"/>
    <property type="evidence" value="ECO:0007669"/>
    <property type="project" value="TreeGrafter"/>
</dbReference>
<dbReference type="CDD" id="cd05931">
    <property type="entry name" value="FAAL"/>
    <property type="match status" value="1"/>
</dbReference>
<accession>A0A1S1NFS1</accession>
<evidence type="ECO:0000313" key="8">
    <source>
        <dbReference type="Proteomes" id="UP000179734"/>
    </source>
</evidence>
<dbReference type="Pfam" id="PF23024">
    <property type="entry name" value="AMP-dom_DIP2-like"/>
    <property type="match status" value="1"/>
</dbReference>
<gene>
    <name evidence="7" type="ORF">BKN37_09515</name>
</gene>
<name>A0A1S1NFS1_9MYCO</name>
<keyword evidence="8" id="KW-1185">Reference proteome</keyword>
<dbReference type="PANTHER" id="PTHR22754">
    <property type="entry name" value="DISCO-INTERACTING PROTEIN 2 DIP2 -RELATED"/>
    <property type="match status" value="1"/>
</dbReference>
<feature type="domain" description="AMP-binding enzyme C-terminal" evidence="6">
    <location>
        <begin position="459"/>
        <end position="570"/>
    </location>
</feature>
<dbReference type="PANTHER" id="PTHR22754:SF32">
    <property type="entry name" value="DISCO-INTERACTING PROTEIN 2"/>
    <property type="match status" value="1"/>
</dbReference>
<dbReference type="GO" id="GO:0016874">
    <property type="term" value="F:ligase activity"/>
    <property type="evidence" value="ECO:0007669"/>
    <property type="project" value="UniProtKB-KW"/>
</dbReference>
<sequence>MTDTSLTGVLRERASLQPDDDAFTYIDYDHDWDGVAQTLTWAQLYRWVLSLADELRGHAASGDRAVIVAPQGLEYVVAFLGSLQAGLIAVPLSVPMGGATDERVSAVLRDASPTVLLTTSSAAGVVADYAVPAEDGPAPAVIAVDSLDLDTRRRTTGKREAPPATAYLQYTSGSTRTPAGVMISNANLTANFRQMMCDFFPEYGKVAPPDTTVVSWLPFYHDMGLMLGVCGPILGGWRTVIMSPVSFLQRPARWMQAVARHPRVMTAAPNFAFDLAAGRTSDDDMAELDLGDVLAIYSGAERVQVSTLRRFAQRFAKFNLREEVIRPSYGLAEATLYVATGGSGRPPKVVHFEPEKLSAGHAKRCAADDGTPLVSYGTPHSPAVRIVDPETGTECPAGIVGEIWALGDNISAGYWHKPAETEQTFGGQLPEAPDGRWLRTGDLGFISEDELFIIGRIKDVLIVRGRNHYPDDIEATVQPISKGRVAAIAVPDGDTETLVVIVEIKKRSDSDDEWAQRLERVKNDVVSAISTSHGLSAADVVLVGPGSIPITTSGKIRRAACVELYRDGQFSRVDG</sequence>
<dbReference type="InterPro" id="IPR040097">
    <property type="entry name" value="FAAL/FAAC"/>
</dbReference>
<reference evidence="7 8" key="1">
    <citation type="submission" date="2016-10" db="EMBL/GenBank/DDBJ databases">
        <title>Genome sequence of Mycobacterium talmonii.</title>
        <authorList>
            <person name="Greninger A.L."/>
            <person name="Elliott B."/>
            <person name="Vasireddy S."/>
            <person name="Vasireddy R."/>
        </authorList>
    </citation>
    <scope>NUCLEOTIDE SEQUENCE [LARGE SCALE GENOMIC DNA]</scope>
    <source>
        <strain evidence="8">NE-TNMC-100812</strain>
    </source>
</reference>
<keyword evidence="4" id="KW-0443">Lipid metabolism</keyword>
<dbReference type="InterPro" id="IPR045851">
    <property type="entry name" value="AMP-bd_C_sf"/>
</dbReference>
<dbReference type="GO" id="GO:0005886">
    <property type="term" value="C:plasma membrane"/>
    <property type="evidence" value="ECO:0007669"/>
    <property type="project" value="TreeGrafter"/>
</dbReference>
<dbReference type="InterPro" id="IPR025110">
    <property type="entry name" value="AMP-bd_C"/>
</dbReference>
<evidence type="ECO:0000259" key="5">
    <source>
        <dbReference type="Pfam" id="PF00501"/>
    </source>
</evidence>
<evidence type="ECO:0000256" key="3">
    <source>
        <dbReference type="ARBA" id="ARBA00022832"/>
    </source>
</evidence>
<protein>
    <submittedName>
        <fullName evidence="7">Acyl-CoA synthetase</fullName>
    </submittedName>
</protein>
<comment type="caution">
    <text evidence="7">The sequence shown here is derived from an EMBL/GenBank/DDBJ whole genome shotgun (WGS) entry which is preliminary data.</text>
</comment>
<keyword evidence="3" id="KW-0276">Fatty acid metabolism</keyword>
<dbReference type="NCBIfam" id="NF004509">
    <property type="entry name" value="PRK05850.1"/>
    <property type="match status" value="1"/>
</dbReference>
<dbReference type="Pfam" id="PF00501">
    <property type="entry name" value="AMP-binding"/>
    <property type="match status" value="1"/>
</dbReference>
<dbReference type="GO" id="GO:0006633">
    <property type="term" value="P:fatty acid biosynthetic process"/>
    <property type="evidence" value="ECO:0007669"/>
    <property type="project" value="TreeGrafter"/>
</dbReference>
<dbReference type="GO" id="GO:0071766">
    <property type="term" value="P:Actinobacterium-type cell wall biogenesis"/>
    <property type="evidence" value="ECO:0007669"/>
    <property type="project" value="UniProtKB-ARBA"/>
</dbReference>
<evidence type="ECO:0000256" key="4">
    <source>
        <dbReference type="ARBA" id="ARBA00023098"/>
    </source>
</evidence>
<dbReference type="EMBL" id="MLQM01000037">
    <property type="protein sequence ID" value="OHV04526.1"/>
    <property type="molecule type" value="Genomic_DNA"/>
</dbReference>
<dbReference type="SUPFAM" id="SSF56801">
    <property type="entry name" value="Acetyl-CoA synthetase-like"/>
    <property type="match status" value="1"/>
</dbReference>
<dbReference type="RefSeq" id="WP_071024826.1">
    <property type="nucleotide sequence ID" value="NZ_MLQM01000037.1"/>
</dbReference>
<dbReference type="InterPro" id="IPR000873">
    <property type="entry name" value="AMP-dep_synth/lig_dom"/>
</dbReference>
<dbReference type="FunFam" id="3.40.50.12780:FF:000013">
    <property type="entry name" value="Long-chain-fatty-acid--AMP ligase FadD32"/>
    <property type="match status" value="1"/>
</dbReference>
<dbReference type="FunFam" id="3.30.300.30:FF:000016">
    <property type="entry name" value="Fatty-acid-CoA ligase FadD26"/>
    <property type="match status" value="1"/>
</dbReference>
<organism evidence="7 8">
    <name type="scientific">Mycobacterium talmoniae</name>
    <dbReference type="NCBI Taxonomy" id="1858794"/>
    <lineage>
        <taxon>Bacteria</taxon>
        <taxon>Bacillati</taxon>
        <taxon>Actinomycetota</taxon>
        <taxon>Actinomycetes</taxon>
        <taxon>Mycobacteriales</taxon>
        <taxon>Mycobacteriaceae</taxon>
        <taxon>Mycobacterium</taxon>
    </lineage>
</organism>
<evidence type="ECO:0000259" key="6">
    <source>
        <dbReference type="Pfam" id="PF23024"/>
    </source>
</evidence>
<dbReference type="Proteomes" id="UP000179734">
    <property type="component" value="Unassembled WGS sequence"/>
</dbReference>
<dbReference type="Gene3D" id="3.30.300.30">
    <property type="match status" value="1"/>
</dbReference>
<dbReference type="InterPro" id="IPR042099">
    <property type="entry name" value="ANL_N_sf"/>
</dbReference>
<comment type="similarity">
    <text evidence="1">Belongs to the ATP-dependent AMP-binding enzyme family.</text>
</comment>
<keyword evidence="2" id="KW-0436">Ligase</keyword>
<dbReference type="AlphaFoldDB" id="A0A1S1NFS1"/>
<evidence type="ECO:0000256" key="1">
    <source>
        <dbReference type="ARBA" id="ARBA00006432"/>
    </source>
</evidence>
<evidence type="ECO:0000256" key="2">
    <source>
        <dbReference type="ARBA" id="ARBA00022598"/>
    </source>
</evidence>
<feature type="domain" description="AMP-dependent synthetase/ligase" evidence="5">
    <location>
        <begin position="11"/>
        <end position="415"/>
    </location>
</feature>
<dbReference type="Gene3D" id="3.40.50.12780">
    <property type="entry name" value="N-terminal domain of ligase-like"/>
    <property type="match status" value="1"/>
</dbReference>
<proteinExistence type="inferred from homology"/>
<evidence type="ECO:0000313" key="7">
    <source>
        <dbReference type="EMBL" id="OHV04526.1"/>
    </source>
</evidence>